<comment type="caution">
    <text evidence="1">The sequence shown here is derived from an EMBL/GenBank/DDBJ whole genome shotgun (WGS) entry which is preliminary data.</text>
</comment>
<name>A0AAU9K3S8_9CILI</name>
<evidence type="ECO:0008006" key="3">
    <source>
        <dbReference type="Google" id="ProtNLM"/>
    </source>
</evidence>
<reference evidence="1" key="1">
    <citation type="submission" date="2021-09" db="EMBL/GenBank/DDBJ databases">
        <authorList>
            <consortium name="AG Swart"/>
            <person name="Singh M."/>
            <person name="Singh A."/>
            <person name="Seah K."/>
            <person name="Emmerich C."/>
        </authorList>
    </citation>
    <scope>NUCLEOTIDE SEQUENCE</scope>
    <source>
        <strain evidence="1">ATCC30299</strain>
    </source>
</reference>
<dbReference type="EMBL" id="CAJZBQ010000055">
    <property type="protein sequence ID" value="CAG9332886.1"/>
    <property type="molecule type" value="Genomic_DNA"/>
</dbReference>
<keyword evidence="2" id="KW-1185">Reference proteome</keyword>
<dbReference type="Proteomes" id="UP001162131">
    <property type="component" value="Unassembled WGS sequence"/>
</dbReference>
<accession>A0AAU9K3S8</accession>
<protein>
    <recommendedName>
        <fullName evidence="3">Transposase</fullName>
    </recommendedName>
</protein>
<proteinExistence type="predicted"/>
<dbReference type="AlphaFoldDB" id="A0AAU9K3S8"/>
<organism evidence="1 2">
    <name type="scientific">Blepharisma stoltei</name>
    <dbReference type="NCBI Taxonomy" id="1481888"/>
    <lineage>
        <taxon>Eukaryota</taxon>
        <taxon>Sar</taxon>
        <taxon>Alveolata</taxon>
        <taxon>Ciliophora</taxon>
        <taxon>Postciliodesmatophora</taxon>
        <taxon>Heterotrichea</taxon>
        <taxon>Heterotrichida</taxon>
        <taxon>Blepharismidae</taxon>
        <taxon>Blepharisma</taxon>
    </lineage>
</organism>
<evidence type="ECO:0000313" key="1">
    <source>
        <dbReference type="EMBL" id="CAG9332886.1"/>
    </source>
</evidence>
<gene>
    <name evidence="1" type="ORF">BSTOLATCC_MIC57172</name>
</gene>
<sequence>MLFECPRRTLEILMQEFGNDEIELEFPAKRSRLGDNEGRETKKRAIKMHVKGRSPSEISLALQVDEDKIRKWTDYYDAKKKEKKLPTKEEAPINLSSVKSDPEIEKRMKIEDMVRIVPETVNLEDCQEIDPFDLMLQDSKE</sequence>
<evidence type="ECO:0000313" key="2">
    <source>
        <dbReference type="Proteomes" id="UP001162131"/>
    </source>
</evidence>